<dbReference type="PANTHER" id="PTHR23501">
    <property type="entry name" value="MAJOR FACILITATOR SUPERFAMILY"/>
    <property type="match status" value="1"/>
</dbReference>
<feature type="transmembrane region" description="Helical" evidence="7">
    <location>
        <begin position="360"/>
        <end position="379"/>
    </location>
</feature>
<comment type="subcellular location">
    <subcellularLocation>
        <location evidence="1">Cell membrane</location>
        <topology evidence="1">Multi-pass membrane protein</topology>
    </subcellularLocation>
</comment>
<sequence length="428" mass="45424">VVVCTRLALAVLASSLDQTVVATAMPHIASDLNGLEHAAWIGTAYLVAAAAATPIYGKLIEVFGVAQMCLLSIALFLAGSLGCGLASDMNMLIGFRAMAGIGGETMFGLSLVAIDAVAPRGRRADLQGAFNAIFVVSSLVGPMIGGAFTDRVSWRWVFYIHVPIGIIAAFAVVFVLRLEGTAGSAREKLMRIDYLGSAVLTGAVVSLLLAVSWGGSTYPWSSTPVVIALFAAIILLFLFLWVEGWLAKEPIIAGSIVFQRNTFLSLLVAFLAEWGVFTLIYYMSLFYQLVRDTSAIRSGVLLLPFLLCVCLWTIGTPMIVKRLNWWIYPALLSGGLALASVAHGFTIMLGETEYIAAESIMLACIGIGYGCISSTIYLAGQASVAQHERPVMMMLIAFVQHLGAAVGLSVSGSVFNNALAKNVIKHGG</sequence>
<dbReference type="Proteomes" id="UP000271241">
    <property type="component" value="Unassembled WGS sequence"/>
</dbReference>
<feature type="transmembrane region" description="Helical" evidence="7">
    <location>
        <begin position="225"/>
        <end position="242"/>
    </location>
</feature>
<evidence type="ECO:0000313" key="11">
    <source>
        <dbReference type="Proteomes" id="UP000271241"/>
    </source>
</evidence>
<feature type="transmembrane region" description="Helical" evidence="7">
    <location>
        <begin position="391"/>
        <end position="415"/>
    </location>
</feature>
<dbReference type="PANTHER" id="PTHR23501:SF191">
    <property type="entry name" value="VACUOLAR BASIC AMINO ACID TRANSPORTER 4"/>
    <property type="match status" value="1"/>
</dbReference>
<keyword evidence="3" id="KW-1003">Cell membrane</keyword>
<keyword evidence="2" id="KW-0813">Transport</keyword>
<dbReference type="EMBL" id="KZ992883">
    <property type="protein sequence ID" value="RKP06435.1"/>
    <property type="molecule type" value="Genomic_DNA"/>
</dbReference>
<protein>
    <submittedName>
        <fullName evidence="10">Major facilitator superfamily domain-containing protein</fullName>
    </submittedName>
</protein>
<feature type="transmembrane region" description="Helical" evidence="7">
    <location>
        <begin position="93"/>
        <end position="114"/>
    </location>
</feature>
<evidence type="ECO:0000256" key="7">
    <source>
        <dbReference type="SAM" id="Phobius"/>
    </source>
</evidence>
<dbReference type="FunFam" id="1.20.1720.10:FF:000004">
    <property type="entry name" value="EmrB/QacA family drug resistance transporter"/>
    <property type="match status" value="1"/>
</dbReference>
<evidence type="ECO:0000256" key="3">
    <source>
        <dbReference type="ARBA" id="ARBA00022475"/>
    </source>
</evidence>
<organism evidence="10 11">
    <name type="scientific">Thamnocephalis sphaerospora</name>
    <dbReference type="NCBI Taxonomy" id="78915"/>
    <lineage>
        <taxon>Eukaryota</taxon>
        <taxon>Fungi</taxon>
        <taxon>Fungi incertae sedis</taxon>
        <taxon>Zoopagomycota</taxon>
        <taxon>Zoopagomycotina</taxon>
        <taxon>Zoopagomycetes</taxon>
        <taxon>Zoopagales</taxon>
        <taxon>Sigmoideomycetaceae</taxon>
        <taxon>Thamnocephalis</taxon>
    </lineage>
</organism>
<proteinExistence type="predicted"/>
<dbReference type="GO" id="GO:0005886">
    <property type="term" value="C:plasma membrane"/>
    <property type="evidence" value="ECO:0007669"/>
    <property type="project" value="UniProtKB-SubCell"/>
</dbReference>
<dbReference type="OrthoDB" id="6770063at2759"/>
<dbReference type="PROSITE" id="PS50850">
    <property type="entry name" value="MFS"/>
    <property type="match status" value="1"/>
</dbReference>
<evidence type="ECO:0000256" key="5">
    <source>
        <dbReference type="ARBA" id="ARBA00022989"/>
    </source>
</evidence>
<feature type="transmembrane region" description="Helical" evidence="7">
    <location>
        <begin position="192"/>
        <end position="213"/>
    </location>
</feature>
<evidence type="ECO:0000259" key="9">
    <source>
        <dbReference type="PROSITE" id="PS50850"/>
    </source>
</evidence>
<dbReference type="InterPro" id="IPR020846">
    <property type="entry name" value="MFS_dom"/>
</dbReference>
<feature type="domain" description="Major facilitator superfamily (MFS) profile" evidence="9">
    <location>
        <begin position="3"/>
        <end position="428"/>
    </location>
</feature>
<evidence type="ECO:0000256" key="6">
    <source>
        <dbReference type="ARBA" id="ARBA00023136"/>
    </source>
</evidence>
<evidence type="ECO:0000256" key="1">
    <source>
        <dbReference type="ARBA" id="ARBA00004651"/>
    </source>
</evidence>
<feature type="transmembrane region" description="Helical" evidence="7">
    <location>
        <begin position="126"/>
        <end position="144"/>
    </location>
</feature>
<keyword evidence="6 7" id="KW-0472">Membrane</keyword>
<dbReference type="InterPro" id="IPR011701">
    <property type="entry name" value="MFS"/>
</dbReference>
<dbReference type="STRING" id="78915.A0A4P9XKY6"/>
<feature type="transmembrane region" description="Helical" evidence="7">
    <location>
        <begin position="156"/>
        <end position="180"/>
    </location>
</feature>
<feature type="non-terminal residue" evidence="10">
    <location>
        <position position="428"/>
    </location>
</feature>
<evidence type="ECO:0000256" key="2">
    <source>
        <dbReference type="ARBA" id="ARBA00022448"/>
    </source>
</evidence>
<name>A0A4P9XKY6_9FUNG</name>
<accession>A0A4P9XKY6</accession>
<dbReference type="SUPFAM" id="SSF103473">
    <property type="entry name" value="MFS general substrate transporter"/>
    <property type="match status" value="2"/>
</dbReference>
<keyword evidence="8" id="KW-0732">Signal</keyword>
<feature type="transmembrane region" description="Helical" evidence="7">
    <location>
        <begin position="295"/>
        <end position="314"/>
    </location>
</feature>
<feature type="signal peptide" evidence="8">
    <location>
        <begin position="1"/>
        <end position="22"/>
    </location>
</feature>
<feature type="non-terminal residue" evidence="10">
    <location>
        <position position="1"/>
    </location>
</feature>
<feature type="chain" id="PRO_5020392766" evidence="8">
    <location>
        <begin position="23"/>
        <end position="428"/>
    </location>
</feature>
<dbReference type="Pfam" id="PF07690">
    <property type="entry name" value="MFS_1"/>
    <property type="match status" value="2"/>
</dbReference>
<dbReference type="Gene3D" id="1.20.1250.20">
    <property type="entry name" value="MFS general substrate transporter like domains"/>
    <property type="match status" value="2"/>
</dbReference>
<reference evidence="11" key="1">
    <citation type="journal article" date="2018" name="Nat. Microbiol.">
        <title>Leveraging single-cell genomics to expand the fungal tree of life.</title>
        <authorList>
            <person name="Ahrendt S.R."/>
            <person name="Quandt C.A."/>
            <person name="Ciobanu D."/>
            <person name="Clum A."/>
            <person name="Salamov A."/>
            <person name="Andreopoulos B."/>
            <person name="Cheng J.F."/>
            <person name="Woyke T."/>
            <person name="Pelin A."/>
            <person name="Henrissat B."/>
            <person name="Reynolds N.K."/>
            <person name="Benny G.L."/>
            <person name="Smith M.E."/>
            <person name="James T.Y."/>
            <person name="Grigoriev I.V."/>
        </authorList>
    </citation>
    <scope>NUCLEOTIDE SEQUENCE [LARGE SCALE GENOMIC DNA]</scope>
    <source>
        <strain evidence="11">RSA 1356</strain>
    </source>
</reference>
<evidence type="ECO:0000256" key="4">
    <source>
        <dbReference type="ARBA" id="ARBA00022692"/>
    </source>
</evidence>
<evidence type="ECO:0000256" key="8">
    <source>
        <dbReference type="SAM" id="SignalP"/>
    </source>
</evidence>
<dbReference type="AlphaFoldDB" id="A0A4P9XKY6"/>
<dbReference type="InterPro" id="IPR036259">
    <property type="entry name" value="MFS_trans_sf"/>
</dbReference>
<keyword evidence="5 7" id="KW-1133">Transmembrane helix</keyword>
<keyword evidence="11" id="KW-1185">Reference proteome</keyword>
<evidence type="ECO:0000313" key="10">
    <source>
        <dbReference type="EMBL" id="RKP06435.1"/>
    </source>
</evidence>
<gene>
    <name evidence="10" type="ORF">THASP1DRAFT_7684</name>
</gene>
<feature type="transmembrane region" description="Helical" evidence="7">
    <location>
        <begin position="68"/>
        <end position="87"/>
    </location>
</feature>
<feature type="transmembrane region" description="Helical" evidence="7">
    <location>
        <begin position="263"/>
        <end position="283"/>
    </location>
</feature>
<dbReference type="GO" id="GO:0022857">
    <property type="term" value="F:transmembrane transporter activity"/>
    <property type="evidence" value="ECO:0007669"/>
    <property type="project" value="InterPro"/>
</dbReference>
<feature type="transmembrane region" description="Helical" evidence="7">
    <location>
        <begin position="326"/>
        <end position="348"/>
    </location>
</feature>
<keyword evidence="4 7" id="KW-0812">Transmembrane</keyword>